<organism evidence="1 5">
    <name type="scientific">Rotaria sordida</name>
    <dbReference type="NCBI Taxonomy" id="392033"/>
    <lineage>
        <taxon>Eukaryota</taxon>
        <taxon>Metazoa</taxon>
        <taxon>Spiralia</taxon>
        <taxon>Gnathifera</taxon>
        <taxon>Rotifera</taxon>
        <taxon>Eurotatoria</taxon>
        <taxon>Bdelloidea</taxon>
        <taxon>Philodinida</taxon>
        <taxon>Philodinidae</taxon>
        <taxon>Rotaria</taxon>
    </lineage>
</organism>
<dbReference type="EMBL" id="CAJNOT010004678">
    <property type="protein sequence ID" value="CAF1441195.1"/>
    <property type="molecule type" value="Genomic_DNA"/>
</dbReference>
<dbReference type="AlphaFoldDB" id="A0A815E885"/>
<dbReference type="Proteomes" id="UP000663864">
    <property type="component" value="Unassembled WGS sequence"/>
</dbReference>
<dbReference type="Proteomes" id="UP000663836">
    <property type="component" value="Unassembled WGS sequence"/>
</dbReference>
<dbReference type="EMBL" id="CAJOBD010005854">
    <property type="protein sequence ID" value="CAF4044567.1"/>
    <property type="molecule type" value="Genomic_DNA"/>
</dbReference>
<dbReference type="EMBL" id="CAJNOL010003985">
    <property type="protein sequence ID" value="CAF1578513.1"/>
    <property type="molecule type" value="Genomic_DNA"/>
</dbReference>
<protein>
    <submittedName>
        <fullName evidence="1">Uncharacterized protein</fullName>
    </submittedName>
</protein>
<evidence type="ECO:0000313" key="3">
    <source>
        <dbReference type="EMBL" id="CAF1578513.1"/>
    </source>
</evidence>
<evidence type="ECO:0000313" key="2">
    <source>
        <dbReference type="EMBL" id="CAF1441195.1"/>
    </source>
</evidence>
<proteinExistence type="predicted"/>
<reference evidence="1" key="1">
    <citation type="submission" date="2021-02" db="EMBL/GenBank/DDBJ databases">
        <authorList>
            <person name="Nowell W R."/>
        </authorList>
    </citation>
    <scope>NUCLEOTIDE SEQUENCE</scope>
</reference>
<name>A0A815E885_9BILA</name>
<sequence length="425" mass="50941">MAMNNNNDSNQIKLHDNIANDEQDDDLNLTEEMHIKLRSHSNSQTSSNLKSREERILSQKMSQLSTDTTYEKEFNIMKSIEDILKKFPVYLTKRHVPFQQVMNQALSMIGIEASNSHRNELRHIAILQYKIIMIQNYHHLWSTYFKSGLGQLIVADSEKNLIYPTNLQIWPQEIKTILSITKTEQKNEHNIYMIFINHQLHSLDDQQKQYQNELNMKIHQFNKNLFKVQQILEKYIRQHMSSQCTEIEHQIELIHYDYHIQAIKQEYDRHNPNEYQACFSYGLRKLIRQLCESKYEQEMTQQEFDFLQKQINHFNSPSQSFENSPLSQSILINSVENIELRQQLYNQYKEIAEQSKTQLLALYRKTAEEQRDEYKKRHDDNIMKMWLEREASSDNEKIPLLMVNLINERCKKIGERIQSIYKFKV</sequence>
<dbReference type="EMBL" id="CAJNOH010002731">
    <property type="protein sequence ID" value="CAF1307996.1"/>
    <property type="molecule type" value="Genomic_DNA"/>
</dbReference>
<dbReference type="Proteomes" id="UP000663854">
    <property type="component" value="Unassembled WGS sequence"/>
</dbReference>
<evidence type="ECO:0000313" key="5">
    <source>
        <dbReference type="Proteomes" id="UP000663854"/>
    </source>
</evidence>
<evidence type="ECO:0000313" key="4">
    <source>
        <dbReference type="EMBL" id="CAF4044567.1"/>
    </source>
</evidence>
<evidence type="ECO:0000313" key="6">
    <source>
        <dbReference type="Proteomes" id="UP000663870"/>
    </source>
</evidence>
<gene>
    <name evidence="4" type="ORF">JBS370_LOCUS28691</name>
    <name evidence="3" type="ORF">JXQ802_LOCUS45963</name>
    <name evidence="1" type="ORF">PYM288_LOCUS30264</name>
    <name evidence="2" type="ORF">ZHD862_LOCUS34826</name>
</gene>
<dbReference type="Proteomes" id="UP000663870">
    <property type="component" value="Unassembled WGS sequence"/>
</dbReference>
<evidence type="ECO:0000313" key="1">
    <source>
        <dbReference type="EMBL" id="CAF1307996.1"/>
    </source>
</evidence>
<comment type="caution">
    <text evidence="1">The sequence shown here is derived from an EMBL/GenBank/DDBJ whole genome shotgun (WGS) entry which is preliminary data.</text>
</comment>
<accession>A0A815E885</accession>
<keyword evidence="6" id="KW-1185">Reference proteome</keyword>